<dbReference type="InterPro" id="IPR037118">
    <property type="entry name" value="Val-tRNA_synth_C_sf"/>
</dbReference>
<evidence type="ECO:0000256" key="7">
    <source>
        <dbReference type="ARBA" id="ARBA00022917"/>
    </source>
</evidence>
<dbReference type="EC" id="6.1.1.9" evidence="12"/>
<comment type="function">
    <text evidence="12">Catalyzes the attachment of valine to tRNA(Val). As ValRS can inadvertently accommodate and process structurally similar amino acids such as threonine, to avoid such errors, it has a 'posttransfer' editing activity that hydrolyzes mischarged Thr-tRNA(Val) in a tRNA-dependent manner.</text>
</comment>
<dbReference type="NCBIfam" id="TIGR00422">
    <property type="entry name" value="valS"/>
    <property type="match status" value="1"/>
</dbReference>
<evidence type="ECO:0000256" key="2">
    <source>
        <dbReference type="ARBA" id="ARBA00011245"/>
    </source>
</evidence>
<dbReference type="InterPro" id="IPR002300">
    <property type="entry name" value="aa-tRNA-synth_Ia"/>
</dbReference>
<dbReference type="InterPro" id="IPR033705">
    <property type="entry name" value="Anticodon_Ia_Val"/>
</dbReference>
<dbReference type="RefSeq" id="WP_106052210.1">
    <property type="nucleotide sequence ID" value="NZ_CALXOB010000026.1"/>
</dbReference>
<evidence type="ECO:0000259" key="15">
    <source>
        <dbReference type="Pfam" id="PF10458"/>
    </source>
</evidence>
<comment type="domain">
    <text evidence="12">ValRS has two distinct active sites: one for aminoacylation and one for editing. The misactivated threonine is translocated from the active site to the editing site.</text>
</comment>
<protein>
    <recommendedName>
        <fullName evidence="12">Valine--tRNA ligase</fullName>
        <ecNumber evidence="12">6.1.1.9</ecNumber>
    </recommendedName>
    <alternativeName>
        <fullName evidence="12">Valyl-tRNA synthetase</fullName>
        <shortName evidence="12">ValRS</shortName>
    </alternativeName>
</protein>
<evidence type="ECO:0000256" key="11">
    <source>
        <dbReference type="ARBA" id="ARBA00060830"/>
    </source>
</evidence>
<dbReference type="FunFam" id="3.40.50.620:FF:000098">
    <property type="entry name" value="Valine--tRNA ligase"/>
    <property type="match status" value="1"/>
</dbReference>
<dbReference type="Gene3D" id="1.10.730.10">
    <property type="entry name" value="Isoleucyl-tRNA Synthetase, Domain 1"/>
    <property type="match status" value="1"/>
</dbReference>
<dbReference type="InterPro" id="IPR009008">
    <property type="entry name" value="Val/Leu/Ile-tRNA-synth_edit"/>
</dbReference>
<dbReference type="InterPro" id="IPR009080">
    <property type="entry name" value="tRNAsynth_Ia_anticodon-bd"/>
</dbReference>
<comment type="catalytic activity">
    <reaction evidence="10 12">
        <text>tRNA(Val) + L-valine + ATP = L-valyl-tRNA(Val) + AMP + diphosphate</text>
        <dbReference type="Rhea" id="RHEA:10704"/>
        <dbReference type="Rhea" id="RHEA-COMP:9672"/>
        <dbReference type="Rhea" id="RHEA-COMP:9708"/>
        <dbReference type="ChEBI" id="CHEBI:30616"/>
        <dbReference type="ChEBI" id="CHEBI:33019"/>
        <dbReference type="ChEBI" id="CHEBI:57762"/>
        <dbReference type="ChEBI" id="CHEBI:78442"/>
        <dbReference type="ChEBI" id="CHEBI:78537"/>
        <dbReference type="ChEBI" id="CHEBI:456215"/>
        <dbReference type="EC" id="6.1.1.9"/>
    </reaction>
</comment>
<dbReference type="FunFam" id="1.10.287.380:FF:000001">
    <property type="entry name" value="Valine--tRNA ligase"/>
    <property type="match status" value="1"/>
</dbReference>
<dbReference type="Gene3D" id="3.90.740.10">
    <property type="entry name" value="Valyl/Leucyl/Isoleucyl-tRNA synthetase, editing domain"/>
    <property type="match status" value="1"/>
</dbReference>
<accession>A0A844G2E2</accession>
<feature type="domain" description="Aminoacyl-tRNA synthetase class Ia" evidence="13">
    <location>
        <begin position="20"/>
        <end position="563"/>
    </location>
</feature>
<evidence type="ECO:0000256" key="8">
    <source>
        <dbReference type="ARBA" id="ARBA00023054"/>
    </source>
</evidence>
<dbReference type="FunFam" id="3.90.740.10:FF:000005">
    <property type="entry name" value="Valine--tRNA ligase, mitochondrial"/>
    <property type="match status" value="1"/>
</dbReference>
<dbReference type="InterPro" id="IPR010978">
    <property type="entry name" value="tRNA-bd_arm"/>
</dbReference>
<dbReference type="PRINTS" id="PR00986">
    <property type="entry name" value="TRNASYNTHVAL"/>
</dbReference>
<feature type="short sequence motif" description="'KMSKS' region" evidence="12">
    <location>
        <begin position="524"/>
        <end position="528"/>
    </location>
</feature>
<dbReference type="InterPro" id="IPR019499">
    <property type="entry name" value="Val-tRNA_synth_tRNA-bd"/>
</dbReference>
<dbReference type="GO" id="GO:0005524">
    <property type="term" value="F:ATP binding"/>
    <property type="evidence" value="ECO:0007669"/>
    <property type="project" value="UniProtKB-UniRule"/>
</dbReference>
<evidence type="ECO:0000313" key="16">
    <source>
        <dbReference type="EMBL" id="MST96821.1"/>
    </source>
</evidence>
<dbReference type="SUPFAM" id="SSF52374">
    <property type="entry name" value="Nucleotidylyl transferase"/>
    <property type="match status" value="1"/>
</dbReference>
<dbReference type="Gene3D" id="1.10.287.380">
    <property type="entry name" value="Valyl-tRNA synthetase, C-terminal domain"/>
    <property type="match status" value="1"/>
</dbReference>
<keyword evidence="8 12" id="KW-0175">Coiled coil</keyword>
<dbReference type="CDD" id="cd07962">
    <property type="entry name" value="Anticodon_Ia_Val"/>
    <property type="match status" value="1"/>
</dbReference>
<dbReference type="InterPro" id="IPR002303">
    <property type="entry name" value="Valyl-tRNA_ligase"/>
</dbReference>
<name>A0A844G2E2_9BACT</name>
<dbReference type="InterPro" id="IPR001412">
    <property type="entry name" value="aa-tRNA-synth_I_CS"/>
</dbReference>
<feature type="domain" description="Methionyl/Valyl/Leucyl/Isoleucyl-tRNA synthetase anticodon-binding" evidence="14">
    <location>
        <begin position="610"/>
        <end position="757"/>
    </location>
</feature>
<keyword evidence="7 12" id="KW-0648">Protein biosynthesis</keyword>
<dbReference type="InterPro" id="IPR014729">
    <property type="entry name" value="Rossmann-like_a/b/a_fold"/>
</dbReference>
<reference evidence="16 17" key="1">
    <citation type="submission" date="2019-08" db="EMBL/GenBank/DDBJ databases">
        <title>In-depth cultivation of the pig gut microbiome towards novel bacterial diversity and tailored functional studies.</title>
        <authorList>
            <person name="Wylensek D."/>
            <person name="Hitch T.C.A."/>
            <person name="Clavel T."/>
        </authorList>
    </citation>
    <scope>NUCLEOTIDE SEQUENCE [LARGE SCALE GENOMIC DNA]</scope>
    <source>
        <strain evidence="16 17">BBE-744-WT-12</strain>
    </source>
</reference>
<dbReference type="Pfam" id="PF00133">
    <property type="entry name" value="tRNA-synt_1"/>
    <property type="match status" value="1"/>
</dbReference>
<dbReference type="AlphaFoldDB" id="A0A844G2E2"/>
<keyword evidence="4 12" id="KW-0436">Ligase</keyword>
<dbReference type="InterPro" id="IPR013155">
    <property type="entry name" value="M/V/L/I-tRNA-synth_anticd-bd"/>
</dbReference>
<dbReference type="GO" id="GO:0002161">
    <property type="term" value="F:aminoacyl-tRNA deacylase activity"/>
    <property type="evidence" value="ECO:0007669"/>
    <property type="project" value="InterPro"/>
</dbReference>
<keyword evidence="17" id="KW-1185">Reference proteome</keyword>
<dbReference type="PANTHER" id="PTHR11946:SF93">
    <property type="entry name" value="VALINE--TRNA LIGASE, CHLOROPLASTIC_MITOCHONDRIAL 2"/>
    <property type="match status" value="1"/>
</dbReference>
<feature type="binding site" evidence="12">
    <location>
        <position position="527"/>
    </location>
    <ligand>
        <name>ATP</name>
        <dbReference type="ChEBI" id="CHEBI:30616"/>
    </ligand>
</feature>
<comment type="caution">
    <text evidence="16">The sequence shown here is derived from an EMBL/GenBank/DDBJ whole genome shotgun (WGS) entry which is preliminary data.</text>
</comment>
<keyword evidence="9 12" id="KW-0030">Aminoacyl-tRNA synthetase</keyword>
<evidence type="ECO:0000256" key="12">
    <source>
        <dbReference type="HAMAP-Rule" id="MF_02004"/>
    </source>
</evidence>
<dbReference type="FunFam" id="3.40.50.620:FF:000032">
    <property type="entry name" value="Valine--tRNA ligase"/>
    <property type="match status" value="1"/>
</dbReference>
<feature type="domain" description="Valyl-tRNA synthetase tRNA-binding arm" evidence="15">
    <location>
        <begin position="821"/>
        <end position="886"/>
    </location>
</feature>
<evidence type="ECO:0000256" key="3">
    <source>
        <dbReference type="ARBA" id="ARBA00022490"/>
    </source>
</evidence>
<dbReference type="Proteomes" id="UP000435649">
    <property type="component" value="Unassembled WGS sequence"/>
</dbReference>
<comment type="subcellular location">
    <subcellularLocation>
        <location evidence="1 12">Cytoplasm</location>
    </subcellularLocation>
</comment>
<evidence type="ECO:0000259" key="13">
    <source>
        <dbReference type="Pfam" id="PF00133"/>
    </source>
</evidence>
<comment type="subunit">
    <text evidence="2 12">Monomer.</text>
</comment>
<evidence type="ECO:0000256" key="4">
    <source>
        <dbReference type="ARBA" id="ARBA00022598"/>
    </source>
</evidence>
<dbReference type="CDD" id="cd00817">
    <property type="entry name" value="ValRS_core"/>
    <property type="match status" value="1"/>
</dbReference>
<dbReference type="HAMAP" id="MF_02004">
    <property type="entry name" value="Val_tRNA_synth_type1"/>
    <property type="match status" value="1"/>
</dbReference>
<keyword evidence="6 12" id="KW-0067">ATP-binding</keyword>
<keyword evidence="3 12" id="KW-0963">Cytoplasm</keyword>
<dbReference type="SUPFAM" id="SSF50677">
    <property type="entry name" value="ValRS/IleRS/LeuRS editing domain"/>
    <property type="match status" value="1"/>
</dbReference>
<evidence type="ECO:0000313" key="17">
    <source>
        <dbReference type="Proteomes" id="UP000435649"/>
    </source>
</evidence>
<dbReference type="GO" id="GO:0005829">
    <property type="term" value="C:cytosol"/>
    <property type="evidence" value="ECO:0007669"/>
    <property type="project" value="TreeGrafter"/>
</dbReference>
<dbReference type="PANTHER" id="PTHR11946">
    <property type="entry name" value="VALYL-TRNA SYNTHETASES"/>
    <property type="match status" value="1"/>
</dbReference>
<dbReference type="Pfam" id="PF10458">
    <property type="entry name" value="Val_tRNA-synt_C"/>
    <property type="match status" value="1"/>
</dbReference>
<evidence type="ECO:0000256" key="5">
    <source>
        <dbReference type="ARBA" id="ARBA00022741"/>
    </source>
</evidence>
<evidence type="ECO:0000256" key="10">
    <source>
        <dbReference type="ARBA" id="ARBA00047552"/>
    </source>
</evidence>
<keyword evidence="5 12" id="KW-0547">Nucleotide-binding</keyword>
<evidence type="ECO:0000256" key="1">
    <source>
        <dbReference type="ARBA" id="ARBA00004496"/>
    </source>
</evidence>
<dbReference type="GO" id="GO:0004832">
    <property type="term" value="F:valine-tRNA ligase activity"/>
    <property type="evidence" value="ECO:0007669"/>
    <property type="project" value="UniProtKB-UniRule"/>
</dbReference>
<evidence type="ECO:0000259" key="14">
    <source>
        <dbReference type="Pfam" id="PF08264"/>
    </source>
</evidence>
<dbReference type="SUPFAM" id="SSF47323">
    <property type="entry name" value="Anticodon-binding domain of a subclass of class I aminoacyl-tRNA synthetases"/>
    <property type="match status" value="1"/>
</dbReference>
<organism evidence="16 17">
    <name type="scientific">Victivallis lenta</name>
    <dbReference type="NCBI Taxonomy" id="2606640"/>
    <lineage>
        <taxon>Bacteria</taxon>
        <taxon>Pseudomonadati</taxon>
        <taxon>Lentisphaerota</taxon>
        <taxon>Lentisphaeria</taxon>
        <taxon>Victivallales</taxon>
        <taxon>Victivallaceae</taxon>
        <taxon>Victivallis</taxon>
    </lineage>
</organism>
<dbReference type="Gene3D" id="3.40.50.620">
    <property type="entry name" value="HUPs"/>
    <property type="match status" value="3"/>
</dbReference>
<comment type="domain">
    <text evidence="12">The C-terminal coiled-coil domain is crucial for aminoacylation activity.</text>
</comment>
<proteinExistence type="inferred from homology"/>
<dbReference type="EMBL" id="VUNS01000005">
    <property type="protein sequence ID" value="MST96821.1"/>
    <property type="molecule type" value="Genomic_DNA"/>
</dbReference>
<comment type="caution">
    <text evidence="12">Lacks conserved residue(s) required for the propagation of feature annotation.</text>
</comment>
<dbReference type="PROSITE" id="PS00178">
    <property type="entry name" value="AA_TRNA_LIGASE_I"/>
    <property type="match status" value="1"/>
</dbReference>
<evidence type="ECO:0000256" key="6">
    <source>
        <dbReference type="ARBA" id="ARBA00022840"/>
    </source>
</evidence>
<dbReference type="NCBIfam" id="NF004349">
    <property type="entry name" value="PRK05729.1"/>
    <property type="match status" value="1"/>
</dbReference>
<gene>
    <name evidence="12" type="primary">valS</name>
    <name evidence="16" type="ORF">FYJ85_07145</name>
</gene>
<comment type="similarity">
    <text evidence="11 12">Belongs to the class-I aminoacyl-tRNA synthetase family. ValS type 1 subfamily.</text>
</comment>
<dbReference type="SUPFAM" id="SSF46589">
    <property type="entry name" value="tRNA-binding arm"/>
    <property type="match status" value="1"/>
</dbReference>
<evidence type="ECO:0000256" key="9">
    <source>
        <dbReference type="ARBA" id="ARBA00023146"/>
    </source>
</evidence>
<dbReference type="GO" id="GO:0006438">
    <property type="term" value="P:valyl-tRNA aminoacylation"/>
    <property type="evidence" value="ECO:0007669"/>
    <property type="project" value="UniProtKB-UniRule"/>
</dbReference>
<sequence>MSTREPLPRAYEPAAVEARWYPHWEEAGYFHGRPDPAKKPYSIVIPPPNVTGILTLGHVLNNTLQDILIRYHRMKGEEVCWFPGTDHAGIATEARVEKYLREKENTGRDKLGREEFINRVWKWKDEFGGKIIRQLRTLGCSCDWERERFTMDEGLSAAVRKVFVELYNKGYIYRGQRMINWCPVAKSALSDEEVIYKDVAGKFYYFRYPISDGSGYLVVATTRPETMFGDTAVAVNPADERYKHLIGKTVKLPLTDREIPIIGDVHADPAKGTGCVKITPAHDPNDFEVGKRHNLEVINVMNPDATLNARAGAKFEGLDRFAARELAVRMMEEQGLVEKVEDIRHAVGYSERGDVPIETLVSYQWFCNMKELAKPAIEAVQSGRIKFHPERWSKTYFHWMENIQDWCISRQIWWGHRIPAWYNDATGEVYVGEEAPAAPGEWRQEEDVLDTWFSSWLWPFSIMGWPEKTEELKYFYPTGDLVTGPDIIFFWVARMIMAGCEFMKEIPFRNVYFTSIIRDEQGRKLSKSLGNSPDPLDVIAEYGADALRFTITYIAPVGMDIRYSNEKCEIGKTFANKLWNACRFRQMQGDTSAHFRALPPEIAAELSGDERWMLAKLDAAIDSINTAIAEFRFHSAAHEVYDLVWSCFCDWFIEAEKVPMRAGGGEKERALAVLDYALYRILRLLHPFMPFITEELAHQMGFLSDGETIMFEPFPEDDGFRNADASELARIDGKFELVRAGRFLKASYNLPDGKKVKFFVKAVDAEALAFLEAEKASALSLLNAEAIEFTLADYDPAAHGAAPSQVCSLGTVYLPLADLIDIAAEKAKLEKQKKELAGWIAGTKARLGNEKFLAKAPANVVAEAKAQLASMEEKLARTDELLESLK</sequence>
<dbReference type="Pfam" id="PF08264">
    <property type="entry name" value="Anticodon_1"/>
    <property type="match status" value="1"/>
</dbReference>